<organism evidence="1">
    <name type="scientific">marine sediment metagenome</name>
    <dbReference type="NCBI Taxonomy" id="412755"/>
    <lineage>
        <taxon>unclassified sequences</taxon>
        <taxon>metagenomes</taxon>
        <taxon>ecological metagenomes</taxon>
    </lineage>
</organism>
<protein>
    <submittedName>
        <fullName evidence="1">Uncharacterized protein</fullName>
    </submittedName>
</protein>
<dbReference type="EMBL" id="LAZR01064885">
    <property type="protein sequence ID" value="KKK56653.1"/>
    <property type="molecule type" value="Genomic_DNA"/>
</dbReference>
<evidence type="ECO:0000313" key="1">
    <source>
        <dbReference type="EMBL" id="KKK56653.1"/>
    </source>
</evidence>
<gene>
    <name evidence="1" type="ORF">LCGC14_3062360</name>
</gene>
<dbReference type="AlphaFoldDB" id="A0A0F8WJ15"/>
<proteinExistence type="predicted"/>
<name>A0A0F8WJ15_9ZZZZ</name>
<comment type="caution">
    <text evidence="1">The sequence shown here is derived from an EMBL/GenBank/DDBJ whole genome shotgun (WGS) entry which is preliminary data.</text>
</comment>
<sequence>MKRQEYWCEICGVESHVLHRHDAGVMEVVHLLDDDHKKWSPECDTPATKLRVWNTDWLTDNGYEI</sequence>
<reference evidence="1" key="1">
    <citation type="journal article" date="2015" name="Nature">
        <title>Complex archaea that bridge the gap between prokaryotes and eukaryotes.</title>
        <authorList>
            <person name="Spang A."/>
            <person name="Saw J.H."/>
            <person name="Jorgensen S.L."/>
            <person name="Zaremba-Niedzwiedzka K."/>
            <person name="Martijn J."/>
            <person name="Lind A.E."/>
            <person name="van Eijk R."/>
            <person name="Schleper C."/>
            <person name="Guy L."/>
            <person name="Ettema T.J."/>
        </authorList>
    </citation>
    <scope>NUCLEOTIDE SEQUENCE</scope>
</reference>
<accession>A0A0F8WJ15</accession>